<organism evidence="2 3">
    <name type="scientific">Pleurodeles waltl</name>
    <name type="common">Iberian ribbed newt</name>
    <dbReference type="NCBI Taxonomy" id="8319"/>
    <lineage>
        <taxon>Eukaryota</taxon>
        <taxon>Metazoa</taxon>
        <taxon>Chordata</taxon>
        <taxon>Craniata</taxon>
        <taxon>Vertebrata</taxon>
        <taxon>Euteleostomi</taxon>
        <taxon>Amphibia</taxon>
        <taxon>Batrachia</taxon>
        <taxon>Caudata</taxon>
        <taxon>Salamandroidea</taxon>
        <taxon>Salamandridae</taxon>
        <taxon>Pleurodelinae</taxon>
        <taxon>Pleurodeles</taxon>
    </lineage>
</organism>
<evidence type="ECO:0000313" key="3">
    <source>
        <dbReference type="Proteomes" id="UP001066276"/>
    </source>
</evidence>
<reference evidence="2" key="1">
    <citation type="journal article" date="2022" name="bioRxiv">
        <title>Sequencing and chromosome-scale assembly of the giantPleurodeles waltlgenome.</title>
        <authorList>
            <person name="Brown T."/>
            <person name="Elewa A."/>
            <person name="Iarovenko S."/>
            <person name="Subramanian E."/>
            <person name="Araus A.J."/>
            <person name="Petzold A."/>
            <person name="Susuki M."/>
            <person name="Suzuki K.-i.T."/>
            <person name="Hayashi T."/>
            <person name="Toyoda A."/>
            <person name="Oliveira C."/>
            <person name="Osipova E."/>
            <person name="Leigh N.D."/>
            <person name="Simon A."/>
            <person name="Yun M.H."/>
        </authorList>
    </citation>
    <scope>NUCLEOTIDE SEQUENCE</scope>
    <source>
        <strain evidence="2">20211129_DDA</strain>
        <tissue evidence="2">Liver</tissue>
    </source>
</reference>
<evidence type="ECO:0000256" key="1">
    <source>
        <dbReference type="SAM" id="MobiDB-lite"/>
    </source>
</evidence>
<evidence type="ECO:0000313" key="2">
    <source>
        <dbReference type="EMBL" id="KAJ1119701.1"/>
    </source>
</evidence>
<dbReference type="AlphaFoldDB" id="A0AAV7NUW9"/>
<protein>
    <submittedName>
        <fullName evidence="2">Uncharacterized protein</fullName>
    </submittedName>
</protein>
<sequence>MCLCNALSRTQTEQNEAAEQLYIYQRQLRAYLTTGLVSITTLESWVLTQRQLHWVYSFVATSRKGRRAPWKPGRCACSTGALFAGFQGTHAAHRPVGRALPGAPPACTVAGARALGVPTVHEEPAASAPSLRPHAPAPCDNKRRRCRPSLPLRLTERGRSPRRASRKDDTGYSAAPLSAGFLLLVCPRALSRAPAWRNPDTPRVSAPPGPRGDLRGVLRITGREQWLGGRPWQDGNPRLYSHLLRVSHLHARGKREVVASPPKSGFVRCPLQKVQ</sequence>
<proteinExistence type="predicted"/>
<comment type="caution">
    <text evidence="2">The sequence shown here is derived from an EMBL/GenBank/DDBJ whole genome shotgun (WGS) entry which is preliminary data.</text>
</comment>
<dbReference type="Proteomes" id="UP001066276">
    <property type="component" value="Chromosome 8"/>
</dbReference>
<name>A0AAV7NUW9_PLEWA</name>
<gene>
    <name evidence="2" type="ORF">NDU88_007886</name>
</gene>
<feature type="region of interest" description="Disordered" evidence="1">
    <location>
        <begin position="122"/>
        <end position="171"/>
    </location>
</feature>
<dbReference type="EMBL" id="JANPWB010000012">
    <property type="protein sequence ID" value="KAJ1119701.1"/>
    <property type="molecule type" value="Genomic_DNA"/>
</dbReference>
<keyword evidence="3" id="KW-1185">Reference proteome</keyword>
<accession>A0AAV7NUW9</accession>